<name>A0A177AQH5_9BILA</name>
<dbReference type="GO" id="GO:0071439">
    <property type="term" value="C:clathrin complex"/>
    <property type="evidence" value="ECO:0007669"/>
    <property type="project" value="TreeGrafter"/>
</dbReference>
<organism evidence="2 3">
    <name type="scientific">Intoshia linei</name>
    <dbReference type="NCBI Taxonomy" id="1819745"/>
    <lineage>
        <taxon>Eukaryota</taxon>
        <taxon>Metazoa</taxon>
        <taxon>Spiralia</taxon>
        <taxon>Lophotrochozoa</taxon>
        <taxon>Mesozoa</taxon>
        <taxon>Orthonectida</taxon>
        <taxon>Rhopaluridae</taxon>
        <taxon>Intoshia</taxon>
    </lineage>
</organism>
<dbReference type="InterPro" id="IPR011990">
    <property type="entry name" value="TPR-like_helical_dom_sf"/>
</dbReference>
<comment type="caution">
    <text evidence="2">The sequence shown here is derived from an EMBL/GenBank/DDBJ whole genome shotgun (WGS) entry which is preliminary data.</text>
</comment>
<feature type="non-terminal residue" evidence="2">
    <location>
        <position position="1"/>
    </location>
</feature>
<dbReference type="PANTHER" id="PTHR10292">
    <property type="entry name" value="CLATHRIN HEAVY CHAIN RELATED"/>
    <property type="match status" value="1"/>
</dbReference>
<dbReference type="GO" id="GO:0006886">
    <property type="term" value="P:intracellular protein transport"/>
    <property type="evidence" value="ECO:0007669"/>
    <property type="project" value="UniProtKB-UniRule"/>
</dbReference>
<keyword evidence="3" id="KW-1185">Reference proteome</keyword>
<proteinExistence type="predicted"/>
<evidence type="ECO:0000313" key="3">
    <source>
        <dbReference type="Proteomes" id="UP000078046"/>
    </source>
</evidence>
<feature type="repeat" description="CHCR" evidence="1">
    <location>
        <begin position="110"/>
        <end position="249"/>
    </location>
</feature>
<feature type="repeat" description="CHCR" evidence="1">
    <location>
        <begin position="1"/>
        <end position="105"/>
    </location>
</feature>
<dbReference type="InterPro" id="IPR016024">
    <property type="entry name" value="ARM-type_fold"/>
</dbReference>
<dbReference type="GO" id="GO:0032051">
    <property type="term" value="F:clathrin light chain binding"/>
    <property type="evidence" value="ECO:0007669"/>
    <property type="project" value="TreeGrafter"/>
</dbReference>
<evidence type="ECO:0000256" key="1">
    <source>
        <dbReference type="PROSITE-ProRule" id="PRU01006"/>
    </source>
</evidence>
<protein>
    <recommendedName>
        <fullName evidence="4">Clathrin heavy chain linker core motif domain-containing protein</fullName>
    </recommendedName>
</protein>
<accession>A0A177AQH5</accession>
<dbReference type="EMBL" id="LWCA01002866">
    <property type="protein sequence ID" value="OAF63661.1"/>
    <property type="molecule type" value="Genomic_DNA"/>
</dbReference>
<dbReference type="InterPro" id="IPR000547">
    <property type="entry name" value="Clathrin_H-chain/VPS_repeat"/>
</dbReference>
<dbReference type="Gene3D" id="1.25.40.10">
    <property type="entry name" value="Tetratricopeptide repeat domain"/>
    <property type="match status" value="1"/>
</dbReference>
<sequence>DSELHFKFIEAACKTGQTKELERVCRESKFYDGERVKNFLKSTNLTDLLPLIIVCDRFDYIQELILHLYRNDLVKYIEIFVTKVNSERLPEVVGALLDVNCQEDTIKNLLVNVHGVYSTKELVEAVEKRNRLNILQSFFENKVYEGVTDPETHNALAKIYIDTANGAERFLKENEYYDSVVVGKYCEKRNPMHACIAYERGNCDNEMIQVCNDNALFKNLARYCVKRQNEGLWGMVLSEENGERNCLIEIIQIVLPEIRSSDEITVAVKAFMAAKMPGKLIEILEKVVMENSTFKEHGNLQNLLILTAVKSEPSRVMDYVSKLENYHAKDI</sequence>
<feature type="non-terminal residue" evidence="2">
    <location>
        <position position="331"/>
    </location>
</feature>
<gene>
    <name evidence="2" type="ORF">A3Q56_08632</name>
</gene>
<dbReference type="Proteomes" id="UP000078046">
    <property type="component" value="Unassembled WGS sequence"/>
</dbReference>
<dbReference type="GO" id="GO:0006898">
    <property type="term" value="P:receptor-mediated endocytosis"/>
    <property type="evidence" value="ECO:0007669"/>
    <property type="project" value="TreeGrafter"/>
</dbReference>
<dbReference type="SMART" id="SM00299">
    <property type="entry name" value="CLH"/>
    <property type="match status" value="2"/>
</dbReference>
<dbReference type="OrthoDB" id="2113814at2759"/>
<reference evidence="2 3" key="1">
    <citation type="submission" date="2016-04" db="EMBL/GenBank/DDBJ databases">
        <title>The genome of Intoshia linei affirms orthonectids as highly simplified spiralians.</title>
        <authorList>
            <person name="Mikhailov K.V."/>
            <person name="Slusarev G.S."/>
            <person name="Nikitin M.A."/>
            <person name="Logacheva M.D."/>
            <person name="Penin A."/>
            <person name="Aleoshin V."/>
            <person name="Panchin Y.V."/>
        </authorList>
    </citation>
    <scope>NUCLEOTIDE SEQUENCE [LARGE SCALE GENOMIC DNA]</scope>
    <source>
        <strain evidence="2">Intl2013</strain>
        <tissue evidence="2">Whole animal</tissue>
    </source>
</reference>
<dbReference type="AlphaFoldDB" id="A0A177AQH5"/>
<dbReference type="SUPFAM" id="SSF48371">
    <property type="entry name" value="ARM repeat"/>
    <property type="match status" value="3"/>
</dbReference>
<dbReference type="PROSITE" id="PS50236">
    <property type="entry name" value="CHCR"/>
    <property type="match status" value="3"/>
</dbReference>
<dbReference type="PANTHER" id="PTHR10292:SF1">
    <property type="entry name" value="CLATHRIN HEAVY CHAIN"/>
    <property type="match status" value="1"/>
</dbReference>
<feature type="repeat" description="CHCR" evidence="1">
    <location>
        <begin position="255"/>
        <end position="331"/>
    </location>
</feature>
<evidence type="ECO:0000313" key="2">
    <source>
        <dbReference type="EMBL" id="OAF63661.1"/>
    </source>
</evidence>
<dbReference type="Pfam" id="PF00637">
    <property type="entry name" value="Clathrin"/>
    <property type="match status" value="3"/>
</dbReference>
<evidence type="ECO:0008006" key="4">
    <source>
        <dbReference type="Google" id="ProtNLM"/>
    </source>
</evidence>
<dbReference type="InterPro" id="IPR055358">
    <property type="entry name" value="CHCR"/>
</dbReference>